<reference evidence="1 2" key="1">
    <citation type="submission" date="2019-11" db="EMBL/GenBank/DDBJ databases">
        <authorList>
            <person name="Zheng R.K."/>
            <person name="Sun C.M."/>
        </authorList>
    </citation>
    <scope>NUCLEOTIDE SEQUENCE [LARGE SCALE GENOMIC DNA]</scope>
    <source>
        <strain evidence="1 2">WC007</strain>
    </source>
</reference>
<gene>
    <name evidence="1" type="ORF">GM418_07560</name>
</gene>
<keyword evidence="2" id="KW-1185">Reference proteome</keyword>
<organism evidence="1 2">
    <name type="scientific">Maribellus comscasis</name>
    <dbReference type="NCBI Taxonomy" id="2681766"/>
    <lineage>
        <taxon>Bacteria</taxon>
        <taxon>Pseudomonadati</taxon>
        <taxon>Bacteroidota</taxon>
        <taxon>Bacteroidia</taxon>
        <taxon>Marinilabiliales</taxon>
        <taxon>Prolixibacteraceae</taxon>
        <taxon>Maribellus</taxon>
    </lineage>
</organism>
<protein>
    <submittedName>
        <fullName evidence="1">Uncharacterized protein</fullName>
    </submittedName>
</protein>
<dbReference type="Proteomes" id="UP000428260">
    <property type="component" value="Chromosome"/>
</dbReference>
<evidence type="ECO:0000313" key="2">
    <source>
        <dbReference type="Proteomes" id="UP000428260"/>
    </source>
</evidence>
<dbReference type="AlphaFoldDB" id="A0A6I6JMC3"/>
<dbReference type="KEGG" id="mcos:GM418_07560"/>
<name>A0A6I6JMC3_9BACT</name>
<dbReference type="EMBL" id="CP046401">
    <property type="protein sequence ID" value="QGY43521.1"/>
    <property type="molecule type" value="Genomic_DNA"/>
</dbReference>
<dbReference type="RefSeq" id="WP_158864732.1">
    <property type="nucleotide sequence ID" value="NZ_CP046401.1"/>
</dbReference>
<evidence type="ECO:0000313" key="1">
    <source>
        <dbReference type="EMBL" id="QGY43521.1"/>
    </source>
</evidence>
<proteinExistence type="predicted"/>
<accession>A0A6I6JMC3</accession>
<sequence length="80" mass="8721">MNVNFRYPLTISLVTAPGGLPFGFNISENIPFILISFCSNEFIKAWVVSSAIIVYILGACYDEKPGKNLAGKNMLLIGHA</sequence>